<dbReference type="PROSITE" id="PS50853">
    <property type="entry name" value="FN3"/>
    <property type="match status" value="1"/>
</dbReference>
<dbReference type="RefSeq" id="WP_212506367.1">
    <property type="nucleotide sequence ID" value="NZ_CP060696.1"/>
</dbReference>
<reference evidence="4 5" key="1">
    <citation type="submission" date="2020-08" db="EMBL/GenBank/DDBJ databases">
        <authorList>
            <person name="Ren C."/>
            <person name="Gu Y."/>
            <person name="Xu Y."/>
        </authorList>
    </citation>
    <scope>NUCLEOTIDE SEQUENCE [LARGE SCALE GENOMIC DNA]</scope>
    <source>
        <strain evidence="4 5">LBM18003</strain>
    </source>
</reference>
<keyword evidence="5" id="KW-1185">Reference proteome</keyword>
<dbReference type="KEGG" id="caml:H6X83_10115"/>
<dbReference type="Gene3D" id="2.60.120.200">
    <property type="match status" value="2"/>
</dbReference>
<dbReference type="InterPro" id="IPR029052">
    <property type="entry name" value="Metallo-depent_PP-like"/>
</dbReference>
<dbReference type="Gene3D" id="2.60.40.10">
    <property type="entry name" value="Immunoglobulins"/>
    <property type="match status" value="1"/>
</dbReference>
<dbReference type="InterPro" id="IPR003961">
    <property type="entry name" value="FN3_dom"/>
</dbReference>
<feature type="chain" id="PRO_5039081597" evidence="2">
    <location>
        <begin position="27"/>
        <end position="1111"/>
    </location>
</feature>
<evidence type="ECO:0000313" key="4">
    <source>
        <dbReference type="EMBL" id="QNO17299.1"/>
    </source>
</evidence>
<dbReference type="InterPro" id="IPR013783">
    <property type="entry name" value="Ig-like_fold"/>
</dbReference>
<dbReference type="SUPFAM" id="SSF56300">
    <property type="entry name" value="Metallo-dependent phosphatases"/>
    <property type="match status" value="1"/>
</dbReference>
<dbReference type="AlphaFoldDB" id="A0A7G9WF37"/>
<feature type="region of interest" description="Disordered" evidence="1">
    <location>
        <begin position="882"/>
        <end position="927"/>
    </location>
</feature>
<dbReference type="Proteomes" id="UP000516046">
    <property type="component" value="Chromosome"/>
</dbReference>
<dbReference type="Gene3D" id="3.60.21.10">
    <property type="match status" value="1"/>
</dbReference>
<feature type="domain" description="Fibronectin type-III" evidence="3">
    <location>
        <begin position="356"/>
        <end position="461"/>
    </location>
</feature>
<dbReference type="Pfam" id="PF00041">
    <property type="entry name" value="fn3"/>
    <property type="match status" value="1"/>
</dbReference>
<feature type="signal peptide" evidence="2">
    <location>
        <begin position="1"/>
        <end position="26"/>
    </location>
</feature>
<evidence type="ECO:0000256" key="2">
    <source>
        <dbReference type="SAM" id="SignalP"/>
    </source>
</evidence>
<dbReference type="GO" id="GO:0016787">
    <property type="term" value="F:hydrolase activity"/>
    <property type="evidence" value="ECO:0007669"/>
    <property type="project" value="InterPro"/>
</dbReference>
<evidence type="ECO:0000313" key="5">
    <source>
        <dbReference type="Proteomes" id="UP000516046"/>
    </source>
</evidence>
<dbReference type="InterPro" id="IPR036116">
    <property type="entry name" value="FN3_sf"/>
</dbReference>
<name>A0A7G9WF37_9FIRM</name>
<evidence type="ECO:0000259" key="3">
    <source>
        <dbReference type="PROSITE" id="PS50853"/>
    </source>
</evidence>
<keyword evidence="2" id="KW-0732">Signal</keyword>
<dbReference type="CDD" id="cd00063">
    <property type="entry name" value="FN3"/>
    <property type="match status" value="1"/>
</dbReference>
<protein>
    <submittedName>
        <fullName evidence="4">Metallophosphoesterase</fullName>
    </submittedName>
</protein>
<accession>A0A7G9WF37</accession>
<evidence type="ECO:0000256" key="1">
    <source>
        <dbReference type="SAM" id="MobiDB-lite"/>
    </source>
</evidence>
<dbReference type="Pfam" id="PF13385">
    <property type="entry name" value="Laminin_G_3"/>
    <property type="match status" value="2"/>
</dbReference>
<gene>
    <name evidence="4" type="ORF">H6X83_10115</name>
</gene>
<dbReference type="Pfam" id="PF00149">
    <property type="entry name" value="Metallophos"/>
    <property type="match status" value="1"/>
</dbReference>
<dbReference type="SUPFAM" id="SSF49899">
    <property type="entry name" value="Concanavalin A-like lectins/glucanases"/>
    <property type="match status" value="2"/>
</dbReference>
<dbReference type="SUPFAM" id="SSF49265">
    <property type="entry name" value="Fibronectin type III"/>
    <property type="match status" value="1"/>
</dbReference>
<dbReference type="InterPro" id="IPR004843">
    <property type="entry name" value="Calcineurin-like_PHP"/>
</dbReference>
<feature type="compositionally biased region" description="Polar residues" evidence="1">
    <location>
        <begin position="909"/>
        <end position="927"/>
    </location>
</feature>
<dbReference type="EMBL" id="CP060696">
    <property type="protein sequence ID" value="QNO17299.1"/>
    <property type="molecule type" value="Genomic_DNA"/>
</dbReference>
<proteinExistence type="predicted"/>
<organism evidence="4 5">
    <name type="scientific">Caproicibacterium amylolyticum</name>
    <dbReference type="NCBI Taxonomy" id="2766537"/>
    <lineage>
        <taxon>Bacteria</taxon>
        <taxon>Bacillati</taxon>
        <taxon>Bacillota</taxon>
        <taxon>Clostridia</taxon>
        <taxon>Eubacteriales</taxon>
        <taxon>Oscillospiraceae</taxon>
        <taxon>Caproicibacterium</taxon>
    </lineage>
</organism>
<dbReference type="InterPro" id="IPR013320">
    <property type="entry name" value="ConA-like_dom_sf"/>
</dbReference>
<sequence>MKKKRIRRLTAALLTGIIALSGMTNAAYAWDAPAQSEWQTLGRQNIKARIAVGSDVHIPYYDSEKKLQNAFDSFYRIDPDLDAAAFVGDSVNDADVSKYDKFMAIINKNTGTADKKAQAILCQGNHETYGIGAAAAPTRFKEKTGQDANKAVKLKNGITIITIGPRNAENDYTADYDFLKTSLAKAAADDPTAPIFVLAHHGVPNTAYVTDEWNGNYEVGTSKDLKALMKQYPQVIHISGHSHSTMEDARSIDQSAGFTAIQDGTLGAYFENESGKTDPTTGSNATIPPDSAIASQALMIDVNEQNVVTIRRMNLTTGKYIYEPWVINTPEIVKNHGGSSFPYGKVRISEKPTFVNGSTVTADSATRSSIHVHFPAATPADTSNNNMIQNYKITLTPKDGSESVVRNVFSDFYEPTQKKSWDVKVTGLQAEKEYIPSVQAVTAFGAVSEPITGVKVKTKATAKVDSPEPVLDINYSSGSVKDEQNHTLEQYSKTVAQGTGIDRKVLAVHGEGGCRYALTQNDYDRFASAYTAETYFKIADVNADQCIFSNQQQAGMGFEVENGKLEVWTNTVSGRVTPSAPIDANKWYHAVTTYDGKTAKLYLNGELKDEKAGAGGLAVPDKDAWYYYVGADVESSGGHGYEAQDAEINLARLYTGVMTDTQVKAAYQAAVKDGSLSTAPSAVLKVDYSKGITADAQGHDSFLSGKADVIYAKSLQKNVLGLSGKGAYGYALDSLDYSRIQNKLTLETDFCTPDVQTDQCIISNTQYAGTGFEVNQGKLQFWIHLNGEYAITNVPIEANKWYHAIAVYDGSKVKIYLNGTLAKEEAHQGQMTVPADGAKYFFVGADTNGNGEPEYLMQSGQISMAALYAGAMTNEQVQTEYKAVQNRPTEKDPSAGSGSGSTGSDTSSNKPSPDSTPDKPQNNQNGEAAVSNLSGVQTLCAGGTLTFTVTSDAAPQICQGNGLVASVNAPSKDWDAQTRTSTWSVYGICSSKRTTNTTGIYAIVNGVKTQLFTVDVNGQRPFTCDTSKDISMKTGSHYIAKVTVSSGTKLTYNAGNGKIAATFVKGGMKPQSTANGQDCYYLGVQAVGTGSAGLYITVSGIQYCIYHANIK</sequence>